<dbReference type="PaxDb" id="435590-BVU_2871"/>
<dbReference type="AlphaFoldDB" id="A6L499"/>
<evidence type="ECO:0000313" key="2">
    <source>
        <dbReference type="EMBL" id="ABR40513.1"/>
    </source>
</evidence>
<evidence type="ECO:0008006" key="4">
    <source>
        <dbReference type="Google" id="ProtNLM"/>
    </source>
</evidence>
<dbReference type="HOGENOM" id="CLU_1599480_0_0_10"/>
<keyword evidence="1" id="KW-0812">Transmembrane</keyword>
<sequence length="166" mass="18607">MLNNNESINLYAFQANLLLYSVGLIVHPYILLHFLVINLKKKKAYYPTFHSFLTIANSVSKRFTFSSSNFIVLSFSLSAPCRVAIVSTSRFIRSMLVSGMIFRSCSTSESNIVPFPRNNHSEEISSKVDNIASIVDRLTSLVPPNCLLRVFCLMLHLIAKALSVSL</sequence>
<feature type="transmembrane region" description="Helical" evidence="1">
    <location>
        <begin position="17"/>
        <end position="37"/>
    </location>
</feature>
<reference evidence="2 3" key="1">
    <citation type="journal article" date="2007" name="PLoS Biol.">
        <title>Evolution of symbiotic bacteria in the distal human intestine.</title>
        <authorList>
            <person name="Xu J."/>
            <person name="Mahowald M.A."/>
            <person name="Ley R.E."/>
            <person name="Lozupone C.A."/>
            <person name="Hamady M."/>
            <person name="Martens E.C."/>
            <person name="Henrissat B."/>
            <person name="Coutinho P.M."/>
            <person name="Minx P."/>
            <person name="Latreille P."/>
            <person name="Cordum H."/>
            <person name="Van Brunt A."/>
            <person name="Kim K."/>
            <person name="Fulton R.S."/>
            <person name="Fulton L.A."/>
            <person name="Clifton S.W."/>
            <person name="Wilson R.K."/>
            <person name="Knight R.D."/>
            <person name="Gordon J.I."/>
        </authorList>
    </citation>
    <scope>NUCLEOTIDE SEQUENCE [LARGE SCALE GENOMIC DNA]</scope>
    <source>
        <strain evidence="3">ATCC 8482 / DSM 1447 / JCM 5826 / CCUG 4940 / NBRC 14291 / NCTC 11154</strain>
    </source>
</reference>
<evidence type="ECO:0000313" key="3">
    <source>
        <dbReference type="Proteomes" id="UP000002861"/>
    </source>
</evidence>
<dbReference type="EMBL" id="CP000139">
    <property type="protein sequence ID" value="ABR40513.1"/>
    <property type="molecule type" value="Genomic_DNA"/>
</dbReference>
<dbReference type="Proteomes" id="UP000002861">
    <property type="component" value="Chromosome"/>
</dbReference>
<protein>
    <recommendedName>
        <fullName evidence="4">Transmembrane protein</fullName>
    </recommendedName>
</protein>
<proteinExistence type="predicted"/>
<gene>
    <name evidence="2" type="ordered locus">BVU_2871</name>
</gene>
<name>A6L499_PHOV8</name>
<keyword evidence="1" id="KW-1133">Transmembrane helix</keyword>
<dbReference type="KEGG" id="bvu:BVU_2871"/>
<organism evidence="2 3">
    <name type="scientific">Phocaeicola vulgatus (strain ATCC 8482 / DSM 1447 / JCM 5826 / CCUG 4940 / NBRC 14291 / NCTC 11154)</name>
    <name type="common">Bacteroides vulgatus</name>
    <dbReference type="NCBI Taxonomy" id="435590"/>
    <lineage>
        <taxon>Bacteria</taxon>
        <taxon>Pseudomonadati</taxon>
        <taxon>Bacteroidota</taxon>
        <taxon>Bacteroidia</taxon>
        <taxon>Bacteroidales</taxon>
        <taxon>Bacteroidaceae</taxon>
        <taxon>Phocaeicola</taxon>
    </lineage>
</organism>
<evidence type="ECO:0000256" key="1">
    <source>
        <dbReference type="SAM" id="Phobius"/>
    </source>
</evidence>
<accession>A6L499</accession>
<keyword evidence="1" id="KW-0472">Membrane</keyword>